<keyword evidence="2" id="KW-1185">Reference proteome</keyword>
<protein>
    <submittedName>
        <fullName evidence="1">Uncharacterized protein</fullName>
    </submittedName>
</protein>
<comment type="caution">
    <text evidence="1">The sequence shown here is derived from an EMBL/GenBank/DDBJ whole genome shotgun (WGS) entry which is preliminary data.</text>
</comment>
<name>A0A3M7P625_BRAPC</name>
<accession>A0A3M7P625</accession>
<dbReference type="EMBL" id="REGN01012948">
    <property type="protein sequence ID" value="RMZ94581.1"/>
    <property type="molecule type" value="Genomic_DNA"/>
</dbReference>
<sequence>MLYLKMDFFFHTKNNCVVDCYGILLFFRLIVYWTQVRFITIHVNEMTVFWCEHIYWNHNKYG</sequence>
<gene>
    <name evidence="1" type="ORF">BpHYR1_028054</name>
</gene>
<evidence type="ECO:0000313" key="2">
    <source>
        <dbReference type="Proteomes" id="UP000276133"/>
    </source>
</evidence>
<reference evidence="1 2" key="1">
    <citation type="journal article" date="2018" name="Sci. Rep.">
        <title>Genomic signatures of local adaptation to the degree of environmental predictability in rotifers.</title>
        <authorList>
            <person name="Franch-Gras L."/>
            <person name="Hahn C."/>
            <person name="Garcia-Roger E.M."/>
            <person name="Carmona M.J."/>
            <person name="Serra M."/>
            <person name="Gomez A."/>
        </authorList>
    </citation>
    <scope>NUCLEOTIDE SEQUENCE [LARGE SCALE GENOMIC DNA]</scope>
    <source>
        <strain evidence="1">HYR1</strain>
    </source>
</reference>
<organism evidence="1 2">
    <name type="scientific">Brachionus plicatilis</name>
    <name type="common">Marine rotifer</name>
    <name type="synonym">Brachionus muelleri</name>
    <dbReference type="NCBI Taxonomy" id="10195"/>
    <lineage>
        <taxon>Eukaryota</taxon>
        <taxon>Metazoa</taxon>
        <taxon>Spiralia</taxon>
        <taxon>Gnathifera</taxon>
        <taxon>Rotifera</taxon>
        <taxon>Eurotatoria</taxon>
        <taxon>Monogononta</taxon>
        <taxon>Pseudotrocha</taxon>
        <taxon>Ploima</taxon>
        <taxon>Brachionidae</taxon>
        <taxon>Brachionus</taxon>
    </lineage>
</organism>
<evidence type="ECO:0000313" key="1">
    <source>
        <dbReference type="EMBL" id="RMZ94581.1"/>
    </source>
</evidence>
<dbReference type="AlphaFoldDB" id="A0A3M7P625"/>
<proteinExistence type="predicted"/>
<dbReference type="Proteomes" id="UP000276133">
    <property type="component" value="Unassembled WGS sequence"/>
</dbReference>